<dbReference type="GO" id="GO:0005829">
    <property type="term" value="C:cytosol"/>
    <property type="evidence" value="ECO:0007669"/>
    <property type="project" value="TreeGrafter"/>
</dbReference>
<sequence>MNTREPVSTENAPRPAGAYNQAIVAGGFVYTAGFGPHDPATGELPSGIEAQTVQTIKNLEAALVAAGSGLDLLVKTTVHLADLADWAAFDVAYGAALPTPHPVRTTVGSQLSGILVEIDGVALLRS</sequence>
<dbReference type="CDD" id="cd00448">
    <property type="entry name" value="YjgF_YER057c_UK114_family"/>
    <property type="match status" value="1"/>
</dbReference>
<dbReference type="Gene3D" id="3.30.1330.40">
    <property type="entry name" value="RutC-like"/>
    <property type="match status" value="1"/>
</dbReference>
<organism evidence="1 2">
    <name type="scientific">Mumia zhuanghuii</name>
    <dbReference type="NCBI Taxonomy" id="2585211"/>
    <lineage>
        <taxon>Bacteria</taxon>
        <taxon>Bacillati</taxon>
        <taxon>Actinomycetota</taxon>
        <taxon>Actinomycetes</taxon>
        <taxon>Propionibacteriales</taxon>
        <taxon>Nocardioidaceae</taxon>
        <taxon>Mumia</taxon>
    </lineage>
</organism>
<proteinExistence type="predicted"/>
<dbReference type="SUPFAM" id="SSF55298">
    <property type="entry name" value="YjgF-like"/>
    <property type="match status" value="1"/>
</dbReference>
<gene>
    <name evidence="1" type="ORF">FE697_015995</name>
</gene>
<protein>
    <submittedName>
        <fullName evidence="1">RidA family protein</fullName>
    </submittedName>
</protein>
<comment type="caution">
    <text evidence="1">The sequence shown here is derived from an EMBL/GenBank/DDBJ whole genome shotgun (WGS) entry which is preliminary data.</text>
</comment>
<dbReference type="InterPro" id="IPR035959">
    <property type="entry name" value="RutC-like_sf"/>
</dbReference>
<dbReference type="Pfam" id="PF01042">
    <property type="entry name" value="Ribonuc_L-PSP"/>
    <property type="match status" value="1"/>
</dbReference>
<dbReference type="OrthoDB" id="9815126at2"/>
<dbReference type="AlphaFoldDB" id="A0A5Q6RQY0"/>
<dbReference type="EMBL" id="VDFQ02000005">
    <property type="protein sequence ID" value="KAA1420466.1"/>
    <property type="molecule type" value="Genomic_DNA"/>
</dbReference>
<evidence type="ECO:0000313" key="2">
    <source>
        <dbReference type="Proteomes" id="UP000307768"/>
    </source>
</evidence>
<dbReference type="GO" id="GO:0019239">
    <property type="term" value="F:deaminase activity"/>
    <property type="evidence" value="ECO:0007669"/>
    <property type="project" value="TreeGrafter"/>
</dbReference>
<reference evidence="1 2" key="1">
    <citation type="submission" date="2019-09" db="EMBL/GenBank/DDBJ databases">
        <title>Mumia zhuanghuii sp. nov. isolated from the intestinal contents of plateau pika (Ochotona curzoniae) in the Qinghai-Tibet plateau of China.</title>
        <authorList>
            <person name="Tian Z."/>
        </authorList>
    </citation>
    <scope>NUCLEOTIDE SEQUENCE [LARGE SCALE GENOMIC DNA]</scope>
    <source>
        <strain evidence="2">350</strain>
    </source>
</reference>
<dbReference type="PANTHER" id="PTHR11803:SF39">
    <property type="entry name" value="2-IMINOBUTANOATE_2-IMINOPROPANOATE DEAMINASE"/>
    <property type="match status" value="1"/>
</dbReference>
<evidence type="ECO:0000313" key="1">
    <source>
        <dbReference type="EMBL" id="KAA1420466.1"/>
    </source>
</evidence>
<name>A0A5Q6RQY0_9ACTN</name>
<accession>A0A5Q6RQY0</accession>
<dbReference type="InterPro" id="IPR006175">
    <property type="entry name" value="YjgF/YER057c/UK114"/>
</dbReference>
<dbReference type="Proteomes" id="UP000307768">
    <property type="component" value="Unassembled WGS sequence"/>
</dbReference>
<dbReference type="RefSeq" id="WP_149770635.1">
    <property type="nucleotide sequence ID" value="NZ_VDFQ02000005.1"/>
</dbReference>
<dbReference type="PANTHER" id="PTHR11803">
    <property type="entry name" value="2-IMINOBUTANOATE/2-IMINOPROPANOATE DEAMINASE RIDA"/>
    <property type="match status" value="1"/>
</dbReference>